<keyword evidence="3" id="KW-1185">Reference proteome</keyword>
<accession>A0A8S4SPA2</accession>
<keyword evidence="1" id="KW-0812">Transmembrane</keyword>
<evidence type="ECO:0000256" key="1">
    <source>
        <dbReference type="SAM" id="Phobius"/>
    </source>
</evidence>
<proteinExistence type="predicted"/>
<keyword evidence="1" id="KW-1133">Transmembrane helix</keyword>
<gene>
    <name evidence="2" type="primary">jg17890</name>
    <name evidence="2" type="ORF">PAEG_LOCUS27961</name>
</gene>
<dbReference type="Proteomes" id="UP000838756">
    <property type="component" value="Unassembled WGS sequence"/>
</dbReference>
<keyword evidence="1" id="KW-0472">Membrane</keyword>
<dbReference type="EMBL" id="CAKXAJ010026561">
    <property type="protein sequence ID" value="CAH2270037.1"/>
    <property type="molecule type" value="Genomic_DNA"/>
</dbReference>
<dbReference type="OrthoDB" id="7393128at2759"/>
<name>A0A8S4SPA2_9NEOP</name>
<reference evidence="2" key="1">
    <citation type="submission" date="2022-03" db="EMBL/GenBank/DDBJ databases">
        <authorList>
            <person name="Lindestad O."/>
        </authorList>
    </citation>
    <scope>NUCLEOTIDE SEQUENCE</scope>
</reference>
<comment type="caution">
    <text evidence="2">The sequence shown here is derived from an EMBL/GenBank/DDBJ whole genome shotgun (WGS) entry which is preliminary data.</text>
</comment>
<evidence type="ECO:0000313" key="3">
    <source>
        <dbReference type="Proteomes" id="UP000838756"/>
    </source>
</evidence>
<evidence type="ECO:0000313" key="2">
    <source>
        <dbReference type="EMBL" id="CAH2270037.1"/>
    </source>
</evidence>
<feature type="transmembrane region" description="Helical" evidence="1">
    <location>
        <begin position="44"/>
        <end position="69"/>
    </location>
</feature>
<protein>
    <submittedName>
        <fullName evidence="2">Jg17890 protein</fullName>
    </submittedName>
</protein>
<organism evidence="2 3">
    <name type="scientific">Pararge aegeria aegeria</name>
    <dbReference type="NCBI Taxonomy" id="348720"/>
    <lineage>
        <taxon>Eukaryota</taxon>
        <taxon>Metazoa</taxon>
        <taxon>Ecdysozoa</taxon>
        <taxon>Arthropoda</taxon>
        <taxon>Hexapoda</taxon>
        <taxon>Insecta</taxon>
        <taxon>Pterygota</taxon>
        <taxon>Neoptera</taxon>
        <taxon>Endopterygota</taxon>
        <taxon>Lepidoptera</taxon>
        <taxon>Glossata</taxon>
        <taxon>Ditrysia</taxon>
        <taxon>Papilionoidea</taxon>
        <taxon>Nymphalidae</taxon>
        <taxon>Satyrinae</taxon>
        <taxon>Satyrini</taxon>
        <taxon>Parargina</taxon>
        <taxon>Pararge</taxon>
    </lineage>
</organism>
<dbReference type="AlphaFoldDB" id="A0A8S4SPA2"/>
<sequence length="125" mass="14340">MSKLILNLKQRSEEKGKGPELVQPVDPESVMRELSHLGRFHLQVYLLIALAAVQVGLVHVTYIFLAADVPYRYRGRRKMGEHSRSLRYGSQRKKQNASYVLMVFQQRNGADSFGTSQFDGRKEMV</sequence>